<dbReference type="InterPro" id="IPR058163">
    <property type="entry name" value="LysR-type_TF_proteobact-type"/>
</dbReference>
<proteinExistence type="inferred from homology"/>
<evidence type="ECO:0000256" key="3">
    <source>
        <dbReference type="ARBA" id="ARBA00023125"/>
    </source>
</evidence>
<dbReference type="InterPro" id="IPR036388">
    <property type="entry name" value="WH-like_DNA-bd_sf"/>
</dbReference>
<dbReference type="CDD" id="cd08422">
    <property type="entry name" value="PBP2_CrgA_like"/>
    <property type="match status" value="1"/>
</dbReference>
<dbReference type="PANTHER" id="PTHR30537">
    <property type="entry name" value="HTH-TYPE TRANSCRIPTIONAL REGULATOR"/>
    <property type="match status" value="1"/>
</dbReference>
<dbReference type="EMBL" id="MJMI01000099">
    <property type="protein sequence ID" value="OLQ90084.1"/>
    <property type="molecule type" value="Genomic_DNA"/>
</dbReference>
<evidence type="ECO:0000256" key="4">
    <source>
        <dbReference type="ARBA" id="ARBA00023163"/>
    </source>
</evidence>
<feature type="domain" description="HTH lysR-type" evidence="5">
    <location>
        <begin position="1"/>
        <end position="60"/>
    </location>
</feature>
<dbReference type="InterPro" id="IPR005119">
    <property type="entry name" value="LysR_subst-bd"/>
</dbReference>
<dbReference type="InterPro" id="IPR036390">
    <property type="entry name" value="WH_DNA-bd_sf"/>
</dbReference>
<keyword evidence="3" id="KW-0238">DNA-binding</keyword>
<dbReference type="SUPFAM" id="SSF53850">
    <property type="entry name" value="Periplasmic binding protein-like II"/>
    <property type="match status" value="1"/>
</dbReference>
<keyword evidence="4" id="KW-0804">Transcription</keyword>
<gene>
    <name evidence="6" type="ORF">BIY21_13995</name>
</gene>
<name>A0ABX3FEI1_9VIBR</name>
<comment type="similarity">
    <text evidence="1">Belongs to the LysR transcriptional regulatory family.</text>
</comment>
<accession>A0ABX3FEI1</accession>
<reference evidence="6 7" key="1">
    <citation type="submission" date="2016-09" db="EMBL/GenBank/DDBJ databases">
        <title>Genomic Taxonomy of the Vibrionaceae.</title>
        <authorList>
            <person name="Gonzalez-Castillo A."/>
            <person name="Gomez-Gil B."/>
            <person name="Enciso-Ibarra K."/>
        </authorList>
    </citation>
    <scope>NUCLEOTIDE SEQUENCE [LARGE SCALE GENOMIC DNA]</scope>
    <source>
        <strain evidence="6 7">CAIM 1731</strain>
    </source>
</reference>
<evidence type="ECO:0000256" key="1">
    <source>
        <dbReference type="ARBA" id="ARBA00009437"/>
    </source>
</evidence>
<dbReference type="SUPFAM" id="SSF46785">
    <property type="entry name" value="Winged helix' DNA-binding domain"/>
    <property type="match status" value="1"/>
</dbReference>
<dbReference type="Gene3D" id="3.40.190.290">
    <property type="match status" value="1"/>
</dbReference>
<sequence length="301" mass="33647">MMAQIDDLVLFTQVVEHGSFSQVAQANHITKSMVSKRVSKLESDLGTQLLYRTTRKLTLTEAGEVLYYRAKDINATAKAAFDAVTGYNENLSGHIRMSVPTISGELLLAEAISDFCQQNPGLTVDMAMDNNFVDLIADNYDLVIRTGYLEDSSLIARFIFNSHWAVCASPDYLATNGSPELPNDLRKHNCLGYTHESGGTFEWQFKNNSDVYTVKVNGNFSSNNAAALRKSVLAGNGIAYLPMCLIYDDIQQGSLVEVLKPYSAKVVGVYAVYPYTRKPAKRIQVLIEHIRQRYLDMQERF</sequence>
<dbReference type="Proteomes" id="UP000186206">
    <property type="component" value="Unassembled WGS sequence"/>
</dbReference>
<keyword evidence="7" id="KW-1185">Reference proteome</keyword>
<evidence type="ECO:0000313" key="7">
    <source>
        <dbReference type="Proteomes" id="UP000186206"/>
    </source>
</evidence>
<comment type="caution">
    <text evidence="6">The sequence shown here is derived from an EMBL/GenBank/DDBJ whole genome shotgun (WGS) entry which is preliminary data.</text>
</comment>
<evidence type="ECO:0000259" key="5">
    <source>
        <dbReference type="PROSITE" id="PS50931"/>
    </source>
</evidence>
<dbReference type="Pfam" id="PF00126">
    <property type="entry name" value="HTH_1"/>
    <property type="match status" value="1"/>
</dbReference>
<keyword evidence="2" id="KW-0805">Transcription regulation</keyword>
<evidence type="ECO:0000256" key="2">
    <source>
        <dbReference type="ARBA" id="ARBA00023015"/>
    </source>
</evidence>
<dbReference type="PANTHER" id="PTHR30537:SF5">
    <property type="entry name" value="HTH-TYPE TRANSCRIPTIONAL ACTIVATOR TTDR-RELATED"/>
    <property type="match status" value="1"/>
</dbReference>
<dbReference type="PROSITE" id="PS50931">
    <property type="entry name" value="HTH_LYSR"/>
    <property type="match status" value="1"/>
</dbReference>
<dbReference type="InterPro" id="IPR000847">
    <property type="entry name" value="LysR_HTH_N"/>
</dbReference>
<dbReference type="Gene3D" id="1.10.10.10">
    <property type="entry name" value="Winged helix-like DNA-binding domain superfamily/Winged helix DNA-binding domain"/>
    <property type="match status" value="1"/>
</dbReference>
<dbReference type="Pfam" id="PF03466">
    <property type="entry name" value="LysR_substrate"/>
    <property type="match status" value="1"/>
</dbReference>
<protein>
    <submittedName>
        <fullName evidence="6">LysR family transcriptional regulator</fullName>
    </submittedName>
</protein>
<organism evidence="6 7">
    <name type="scientific">Vibrio ponticus</name>
    <dbReference type="NCBI Taxonomy" id="265668"/>
    <lineage>
        <taxon>Bacteria</taxon>
        <taxon>Pseudomonadati</taxon>
        <taxon>Pseudomonadota</taxon>
        <taxon>Gammaproteobacteria</taxon>
        <taxon>Vibrionales</taxon>
        <taxon>Vibrionaceae</taxon>
        <taxon>Vibrio</taxon>
    </lineage>
</organism>
<evidence type="ECO:0000313" key="6">
    <source>
        <dbReference type="EMBL" id="OLQ90084.1"/>
    </source>
</evidence>